<evidence type="ECO:0000313" key="2">
    <source>
        <dbReference type="EMBL" id="KAK7501710.1"/>
    </source>
</evidence>
<dbReference type="EMBL" id="JACVVK020000030">
    <property type="protein sequence ID" value="KAK7501710.1"/>
    <property type="molecule type" value="Genomic_DNA"/>
</dbReference>
<accession>A0ABD0LQ70</accession>
<feature type="region of interest" description="Disordered" evidence="1">
    <location>
        <begin position="53"/>
        <end position="135"/>
    </location>
</feature>
<keyword evidence="3" id="KW-1185">Reference proteome</keyword>
<evidence type="ECO:0000256" key="1">
    <source>
        <dbReference type="SAM" id="MobiDB-lite"/>
    </source>
</evidence>
<name>A0ABD0LQ70_9CAEN</name>
<organism evidence="2 3">
    <name type="scientific">Batillaria attramentaria</name>
    <dbReference type="NCBI Taxonomy" id="370345"/>
    <lineage>
        <taxon>Eukaryota</taxon>
        <taxon>Metazoa</taxon>
        <taxon>Spiralia</taxon>
        <taxon>Lophotrochozoa</taxon>
        <taxon>Mollusca</taxon>
        <taxon>Gastropoda</taxon>
        <taxon>Caenogastropoda</taxon>
        <taxon>Sorbeoconcha</taxon>
        <taxon>Cerithioidea</taxon>
        <taxon>Batillariidae</taxon>
        <taxon>Batillaria</taxon>
    </lineage>
</organism>
<gene>
    <name evidence="2" type="ORF">BaRGS_00007141</name>
</gene>
<feature type="non-terminal residue" evidence="2">
    <location>
        <position position="135"/>
    </location>
</feature>
<dbReference type="Proteomes" id="UP001519460">
    <property type="component" value="Unassembled WGS sequence"/>
</dbReference>
<dbReference type="AlphaFoldDB" id="A0ABD0LQ70"/>
<feature type="compositionally biased region" description="Polar residues" evidence="1">
    <location>
        <begin position="84"/>
        <end position="124"/>
    </location>
</feature>
<evidence type="ECO:0000313" key="3">
    <source>
        <dbReference type="Proteomes" id="UP001519460"/>
    </source>
</evidence>
<feature type="region of interest" description="Disordered" evidence="1">
    <location>
        <begin position="1"/>
        <end position="26"/>
    </location>
</feature>
<proteinExistence type="predicted"/>
<protein>
    <submittedName>
        <fullName evidence="2">Uncharacterized protein</fullName>
    </submittedName>
</protein>
<feature type="compositionally biased region" description="Basic and acidic residues" evidence="1">
    <location>
        <begin position="1"/>
        <end position="19"/>
    </location>
</feature>
<sequence>MRYDKCQNTRRPSQREDSNQHSSSYSFCGNHTFSLAKCGPTLIMLSYVNKQNQPSMHDQHPANLPSYLATDISVSRNEEKTPSDGPNQSAESSQRYPVIRHTTSTDSQVISPYDPNTLNTSQADNEAGPDQPGAV</sequence>
<reference evidence="2 3" key="1">
    <citation type="journal article" date="2023" name="Sci. Data">
        <title>Genome assembly of the Korean intertidal mud-creeper Batillaria attramentaria.</title>
        <authorList>
            <person name="Patra A.K."/>
            <person name="Ho P.T."/>
            <person name="Jun S."/>
            <person name="Lee S.J."/>
            <person name="Kim Y."/>
            <person name="Won Y.J."/>
        </authorList>
    </citation>
    <scope>NUCLEOTIDE SEQUENCE [LARGE SCALE GENOMIC DNA]</scope>
    <source>
        <strain evidence="2">Wonlab-2016</strain>
    </source>
</reference>
<comment type="caution">
    <text evidence="2">The sequence shown here is derived from an EMBL/GenBank/DDBJ whole genome shotgun (WGS) entry which is preliminary data.</text>
</comment>